<accession>A0A914RWG3</accession>
<name>A0A914RWG3_PAREQ</name>
<evidence type="ECO:0000313" key="2">
    <source>
        <dbReference type="WBParaSite" id="PEQ_0001054201-mRNA-1"/>
    </source>
</evidence>
<reference evidence="2" key="1">
    <citation type="submission" date="2022-11" db="UniProtKB">
        <authorList>
            <consortium name="WormBaseParasite"/>
        </authorList>
    </citation>
    <scope>IDENTIFICATION</scope>
</reference>
<protein>
    <submittedName>
        <fullName evidence="2">Uncharacterized protein</fullName>
    </submittedName>
</protein>
<organism evidence="1 2">
    <name type="scientific">Parascaris equorum</name>
    <name type="common">Equine roundworm</name>
    <dbReference type="NCBI Taxonomy" id="6256"/>
    <lineage>
        <taxon>Eukaryota</taxon>
        <taxon>Metazoa</taxon>
        <taxon>Ecdysozoa</taxon>
        <taxon>Nematoda</taxon>
        <taxon>Chromadorea</taxon>
        <taxon>Rhabditida</taxon>
        <taxon>Spirurina</taxon>
        <taxon>Ascaridomorpha</taxon>
        <taxon>Ascaridoidea</taxon>
        <taxon>Ascarididae</taxon>
        <taxon>Parascaris</taxon>
    </lineage>
</organism>
<proteinExistence type="predicted"/>
<dbReference type="Proteomes" id="UP000887564">
    <property type="component" value="Unplaced"/>
</dbReference>
<keyword evidence="1" id="KW-1185">Reference proteome</keyword>
<dbReference type="InterPro" id="IPR015422">
    <property type="entry name" value="PyrdxlP-dep_Trfase_small"/>
</dbReference>
<dbReference type="WBParaSite" id="PEQ_0001054201-mRNA-1">
    <property type="protein sequence ID" value="PEQ_0001054201-mRNA-1"/>
    <property type="gene ID" value="PEQ_0001054201"/>
</dbReference>
<dbReference type="Gene3D" id="3.90.1150.10">
    <property type="entry name" value="Aspartate Aminotransferase, domain 1"/>
    <property type="match status" value="1"/>
</dbReference>
<evidence type="ECO:0000313" key="1">
    <source>
        <dbReference type="Proteomes" id="UP000887564"/>
    </source>
</evidence>
<dbReference type="Gene3D" id="3.40.640.10">
    <property type="entry name" value="Type I PLP-dependent aspartate aminotransferase-like (Major domain)"/>
    <property type="match status" value="1"/>
</dbReference>
<dbReference type="InterPro" id="IPR015421">
    <property type="entry name" value="PyrdxlP-dep_Trfase_major"/>
</dbReference>
<sequence>MEHESKNSAARLFDVVVSTIAKMKSIVVHFEFGRGFPDSPMPQFVADILKDIASHPERTDWHQYTRGFGHPRLVSSLNFVKLHE</sequence>
<dbReference type="AlphaFoldDB" id="A0A914RWG3"/>